<proteinExistence type="predicted"/>
<dbReference type="Pfam" id="PF13541">
    <property type="entry name" value="ChlI"/>
    <property type="match status" value="1"/>
</dbReference>
<accession>A0ABV4U966</accession>
<evidence type="ECO:0000313" key="2">
    <source>
        <dbReference type="Proteomes" id="UP001575105"/>
    </source>
</evidence>
<dbReference type="RefSeq" id="WP_425346357.1">
    <property type="nucleotide sequence ID" value="NZ_JBGUBD010000008.1"/>
</dbReference>
<name>A0ABV4U966_9BACT</name>
<keyword evidence="2" id="KW-1185">Reference proteome</keyword>
<organism evidence="1 2">
    <name type="scientific">Natronomicrosphaera hydrolytica</name>
    <dbReference type="NCBI Taxonomy" id="3242702"/>
    <lineage>
        <taxon>Bacteria</taxon>
        <taxon>Pseudomonadati</taxon>
        <taxon>Planctomycetota</taxon>
        <taxon>Phycisphaerae</taxon>
        <taxon>Phycisphaerales</taxon>
        <taxon>Phycisphaeraceae</taxon>
        <taxon>Natronomicrosphaera</taxon>
    </lineage>
</organism>
<sequence length="25" mass="2797">MLINIAPADLRKDGPMYDLPIIHCS</sequence>
<protein>
    <submittedName>
        <fullName evidence="1">Magnesium chelatase domain-containing protein</fullName>
    </submittedName>
</protein>
<comment type="caution">
    <text evidence="1">The sequence shown here is derived from an EMBL/GenBank/DDBJ whole genome shotgun (WGS) entry which is preliminary data.</text>
</comment>
<reference evidence="1 2" key="1">
    <citation type="submission" date="2024-08" db="EMBL/GenBank/DDBJ databases">
        <title>Whole-genome sequencing of halo(alkali)philic microorganisms from hypersaline lakes.</title>
        <authorList>
            <person name="Sorokin D.Y."/>
            <person name="Merkel A.Y."/>
            <person name="Messina E."/>
            <person name="Yakimov M."/>
        </authorList>
    </citation>
    <scope>NUCLEOTIDE SEQUENCE [LARGE SCALE GENOMIC DNA]</scope>
    <source>
        <strain evidence="1 2">AB-hyl4</strain>
    </source>
</reference>
<evidence type="ECO:0000313" key="1">
    <source>
        <dbReference type="EMBL" id="MFA9479339.1"/>
    </source>
</evidence>
<dbReference type="Proteomes" id="UP001575105">
    <property type="component" value="Unassembled WGS sequence"/>
</dbReference>
<dbReference type="EMBL" id="JBGUBD010000008">
    <property type="protein sequence ID" value="MFA9479339.1"/>
    <property type="molecule type" value="Genomic_DNA"/>
</dbReference>
<gene>
    <name evidence="1" type="ORF">ACERK3_13700</name>
</gene>